<dbReference type="FunFam" id="3.10.105.10:FF:000006">
    <property type="entry name" value="Peptide ABC transporter substrate-binding protein"/>
    <property type="match status" value="1"/>
</dbReference>
<keyword evidence="2" id="KW-0813">Transport</keyword>
<dbReference type="GO" id="GO:0042597">
    <property type="term" value="C:periplasmic space"/>
    <property type="evidence" value="ECO:0007669"/>
    <property type="project" value="UniProtKB-ARBA"/>
</dbReference>
<evidence type="ECO:0000256" key="2">
    <source>
        <dbReference type="ARBA" id="ARBA00022448"/>
    </source>
</evidence>
<dbReference type="FunFam" id="3.40.190.10:FF:000226">
    <property type="entry name" value="Peptide ABC transporter substrate-binding protein"/>
    <property type="match status" value="1"/>
</dbReference>
<dbReference type="CDD" id="cd08500">
    <property type="entry name" value="PBP2_NikA_DppA_OppA_like_4"/>
    <property type="match status" value="1"/>
</dbReference>
<dbReference type="InterPro" id="IPR000914">
    <property type="entry name" value="SBP_5_dom"/>
</dbReference>
<dbReference type="GO" id="GO:1904680">
    <property type="term" value="F:peptide transmembrane transporter activity"/>
    <property type="evidence" value="ECO:0007669"/>
    <property type="project" value="TreeGrafter"/>
</dbReference>
<dbReference type="SUPFAM" id="SSF53850">
    <property type="entry name" value="Periplasmic binding protein-like II"/>
    <property type="match status" value="1"/>
</dbReference>
<dbReference type="GO" id="GO:0015833">
    <property type="term" value="P:peptide transport"/>
    <property type="evidence" value="ECO:0007669"/>
    <property type="project" value="TreeGrafter"/>
</dbReference>
<dbReference type="PANTHER" id="PTHR30290:SF9">
    <property type="entry name" value="OLIGOPEPTIDE-BINDING PROTEIN APPA"/>
    <property type="match status" value="1"/>
</dbReference>
<comment type="caution">
    <text evidence="5">The sequence shown here is derived from an EMBL/GenBank/DDBJ whole genome shotgun (WGS) entry which is preliminary data.</text>
</comment>
<dbReference type="InterPro" id="IPR039424">
    <property type="entry name" value="SBP_5"/>
</dbReference>
<organism evidence="5 6">
    <name type="scientific">Thermotoga petrophila</name>
    <dbReference type="NCBI Taxonomy" id="93929"/>
    <lineage>
        <taxon>Bacteria</taxon>
        <taxon>Thermotogati</taxon>
        <taxon>Thermotogota</taxon>
        <taxon>Thermotogae</taxon>
        <taxon>Thermotogales</taxon>
        <taxon>Thermotogaceae</taxon>
        <taxon>Thermotoga</taxon>
    </lineage>
</organism>
<evidence type="ECO:0000313" key="6">
    <source>
        <dbReference type="Proteomes" id="UP000058636"/>
    </source>
</evidence>
<gene>
    <name evidence="5" type="ORF">XD57_0256</name>
</gene>
<evidence type="ECO:0000313" key="5">
    <source>
        <dbReference type="EMBL" id="KUK23633.1"/>
    </source>
</evidence>
<protein>
    <submittedName>
        <fullName evidence="5">Extracellular solute-binding protein, family 5</fullName>
    </submittedName>
</protein>
<name>A0A117L382_9THEM</name>
<dbReference type="Gene3D" id="3.40.190.10">
    <property type="entry name" value="Periplasmic binding protein-like II"/>
    <property type="match status" value="1"/>
</dbReference>
<dbReference type="Pfam" id="PF00496">
    <property type="entry name" value="SBP_bac_5"/>
    <property type="match status" value="1"/>
</dbReference>
<dbReference type="InterPro" id="IPR030678">
    <property type="entry name" value="Peptide/Ni-bd"/>
</dbReference>
<dbReference type="Proteomes" id="UP000058636">
    <property type="component" value="Unassembled WGS sequence"/>
</dbReference>
<dbReference type="Gene3D" id="3.10.105.10">
    <property type="entry name" value="Dipeptide-binding Protein, Domain 3"/>
    <property type="match status" value="1"/>
</dbReference>
<evidence type="ECO:0000256" key="3">
    <source>
        <dbReference type="ARBA" id="ARBA00022729"/>
    </source>
</evidence>
<dbReference type="GO" id="GO:0043190">
    <property type="term" value="C:ATP-binding cassette (ABC) transporter complex"/>
    <property type="evidence" value="ECO:0007669"/>
    <property type="project" value="InterPro"/>
</dbReference>
<proteinExistence type="inferred from homology"/>
<dbReference type="PANTHER" id="PTHR30290">
    <property type="entry name" value="PERIPLASMIC BINDING COMPONENT OF ABC TRANSPORTER"/>
    <property type="match status" value="1"/>
</dbReference>
<dbReference type="PATRIC" id="fig|93930.3.peg.1039"/>
<accession>A0A117L382</accession>
<feature type="domain" description="Solute-binding protein family 5" evidence="4">
    <location>
        <begin position="83"/>
        <end position="465"/>
    </location>
</feature>
<sequence length="579" mass="66481">MRRFLGIFLMIAAVALFAELSPFAQFETYIGAEFTGQYGGVLVVPTLSGPRTCNNVVAQETSSRDVIARFMASMIELDNYARIHPALAESWELIQNEDGSMEIVWHLRKGVKWSDGTPFTADDVVFTINDVYFNPDIPNDMQDLFADNWPVAEKIDDYTVKTTLKETYRLAVRYIGGIPIFPKHLAEPYVKEGKFKEFWTVDAINKGEIVGLGPFIPVEYVPDQYVRFVKNPYYWKYDKEGKQLPYLDGIIFKIIPTQDAQRLAFENGEVDVYGPRGTEYAELKAMAREKGWVVGIGGPNFGTTFISFNWNAPDPVKRKWFRNDFFRRAVAYAIDKQSMIDTLYNGLAVEQWGPISQAATVYYDESVLRKYPYNLDLARTMLKLGGFKWDENGQLLDSEGNPVKFIIMTNAGNQIREGMGNIITEALKKLGMDVTFAPIDFNTLVQKLVVNGDWESIIIGLTGSDEPQGGANVWRIKGSLHFWNYHPEVKDFVDPNDYYLPDWEKEIDRIFEENVKILDQQKVVDMFREFQRLVSEHIPLIYTTQQLYLYAYSNKLHNVEPTAFGGVWGWNQDCVWKEQ</sequence>
<keyword evidence="3" id="KW-0732">Signal</keyword>
<evidence type="ECO:0000259" key="4">
    <source>
        <dbReference type="Pfam" id="PF00496"/>
    </source>
</evidence>
<dbReference type="AlphaFoldDB" id="A0A117L382"/>
<reference evidence="5 6" key="1">
    <citation type="journal article" date="2015" name="MBio">
        <title>Genome-Resolved Metagenomic Analysis Reveals Roles for Candidate Phyla and Other Microbial Community Members in Biogeochemical Transformations in Oil Reservoirs.</title>
        <authorList>
            <person name="Hu P."/>
            <person name="Tom L."/>
            <person name="Singh A."/>
            <person name="Thomas B.C."/>
            <person name="Baker B.J."/>
            <person name="Piceno Y.M."/>
            <person name="Andersen G.L."/>
            <person name="Banfield J.F."/>
        </authorList>
    </citation>
    <scope>NUCLEOTIDE SEQUENCE [LARGE SCALE GENOMIC DNA]</scope>
    <source>
        <strain evidence="5">46_26</strain>
    </source>
</reference>
<comment type="similarity">
    <text evidence="1">Belongs to the bacterial solute-binding protein 5 family.</text>
</comment>
<evidence type="ECO:0000256" key="1">
    <source>
        <dbReference type="ARBA" id="ARBA00005695"/>
    </source>
</evidence>
<dbReference type="EMBL" id="LGFG01000011">
    <property type="protein sequence ID" value="KUK23633.1"/>
    <property type="molecule type" value="Genomic_DNA"/>
</dbReference>
<dbReference type="Gene3D" id="3.90.76.10">
    <property type="entry name" value="Dipeptide-binding Protein, Domain 1"/>
    <property type="match status" value="1"/>
</dbReference>
<dbReference type="PIRSF" id="PIRSF002741">
    <property type="entry name" value="MppA"/>
    <property type="match status" value="1"/>
</dbReference>
<dbReference type="FunFam" id="3.90.76.10:FF:000004">
    <property type="entry name" value="Peptide ABC transporter substrate-binding protein"/>
    <property type="match status" value="1"/>
</dbReference>